<organism evidence="1 2">
    <name type="scientific">Zostera marina</name>
    <name type="common">Eelgrass</name>
    <dbReference type="NCBI Taxonomy" id="29655"/>
    <lineage>
        <taxon>Eukaryota</taxon>
        <taxon>Viridiplantae</taxon>
        <taxon>Streptophyta</taxon>
        <taxon>Embryophyta</taxon>
        <taxon>Tracheophyta</taxon>
        <taxon>Spermatophyta</taxon>
        <taxon>Magnoliopsida</taxon>
        <taxon>Liliopsida</taxon>
        <taxon>Zosteraceae</taxon>
        <taxon>Zostera</taxon>
    </lineage>
</organism>
<reference evidence="2" key="1">
    <citation type="journal article" date="2016" name="Nature">
        <title>The genome of the seagrass Zostera marina reveals angiosperm adaptation to the sea.</title>
        <authorList>
            <person name="Olsen J.L."/>
            <person name="Rouze P."/>
            <person name="Verhelst B."/>
            <person name="Lin Y.-C."/>
            <person name="Bayer T."/>
            <person name="Collen J."/>
            <person name="Dattolo E."/>
            <person name="De Paoli E."/>
            <person name="Dittami S."/>
            <person name="Maumus F."/>
            <person name="Michel G."/>
            <person name="Kersting A."/>
            <person name="Lauritano C."/>
            <person name="Lohaus R."/>
            <person name="Toepel M."/>
            <person name="Tonon T."/>
            <person name="Vanneste K."/>
            <person name="Amirebrahimi M."/>
            <person name="Brakel J."/>
            <person name="Bostroem C."/>
            <person name="Chovatia M."/>
            <person name="Grimwood J."/>
            <person name="Jenkins J.W."/>
            <person name="Jueterbock A."/>
            <person name="Mraz A."/>
            <person name="Stam W.T."/>
            <person name="Tice H."/>
            <person name="Bornberg-Bauer E."/>
            <person name="Green P.J."/>
            <person name="Pearson G.A."/>
            <person name="Procaccini G."/>
            <person name="Duarte C.M."/>
            <person name="Schmutz J."/>
            <person name="Reusch T.B.H."/>
            <person name="Van de Peer Y."/>
        </authorList>
    </citation>
    <scope>NUCLEOTIDE SEQUENCE [LARGE SCALE GENOMIC DNA]</scope>
    <source>
        <strain evidence="2">cv. Finnish</strain>
    </source>
</reference>
<dbReference type="Proteomes" id="UP000036987">
    <property type="component" value="Unassembled WGS sequence"/>
</dbReference>
<protein>
    <submittedName>
        <fullName evidence="1">Uncharacterized protein</fullName>
    </submittedName>
</protein>
<dbReference type="AlphaFoldDB" id="A0A0K9NU00"/>
<proteinExistence type="predicted"/>
<evidence type="ECO:0000313" key="1">
    <source>
        <dbReference type="EMBL" id="KMZ59537.1"/>
    </source>
</evidence>
<comment type="caution">
    <text evidence="1">The sequence shown here is derived from an EMBL/GenBank/DDBJ whole genome shotgun (WGS) entry which is preliminary data.</text>
</comment>
<gene>
    <name evidence="1" type="ORF">ZOSMA_67G00300</name>
</gene>
<accession>A0A0K9NU00</accession>
<dbReference type="EMBL" id="LFYR01001770">
    <property type="protein sequence ID" value="KMZ59537.1"/>
    <property type="molecule type" value="Genomic_DNA"/>
</dbReference>
<evidence type="ECO:0000313" key="2">
    <source>
        <dbReference type="Proteomes" id="UP000036987"/>
    </source>
</evidence>
<sequence length="41" mass="4461">MTSTTESDFCFLDDLSVYNSRCPAEAAVTSIESGSSCFLFK</sequence>
<keyword evidence="2" id="KW-1185">Reference proteome</keyword>
<name>A0A0K9NU00_ZOSMR</name>